<dbReference type="RefSeq" id="XP_009164524.1">
    <property type="nucleotide sequence ID" value="XM_009166260.1"/>
</dbReference>
<reference evidence="2 3" key="1">
    <citation type="submission" date="2013-11" db="EMBL/GenBank/DDBJ databases">
        <title>Opisthorchis viverrini - life in the bile duct.</title>
        <authorList>
            <person name="Young N.D."/>
            <person name="Nagarajan N."/>
            <person name="Lin S.J."/>
            <person name="Korhonen P.K."/>
            <person name="Jex A.R."/>
            <person name="Hall R.S."/>
            <person name="Safavi-Hemami H."/>
            <person name="Kaewkong W."/>
            <person name="Bertrand D."/>
            <person name="Gao S."/>
            <person name="Seet Q."/>
            <person name="Wongkham S."/>
            <person name="Teh B.T."/>
            <person name="Wongkham C."/>
            <person name="Intapan P.M."/>
            <person name="Maleewong W."/>
            <person name="Yang X."/>
            <person name="Hu M."/>
            <person name="Wang Z."/>
            <person name="Hofmann A."/>
            <person name="Sternberg P.W."/>
            <person name="Tan P."/>
            <person name="Wang J."/>
            <person name="Gasser R.B."/>
        </authorList>
    </citation>
    <scope>NUCLEOTIDE SEQUENCE [LARGE SCALE GENOMIC DNA]</scope>
</reference>
<sequence>MFHYTPQLKLAIALSVFISLFGFTLADYPHEFTAQVQSYPNIMRESAQCLPLKGLYDHDQTFVCDPDRLLTVDQINHLNSMLKEFRNLRSRDESMCSPHSPHPVIALALVNKLKVGNENPDRLLSYASIFTYYLFNEWNLPSTCHTGSDKVIIFYSKDDGVIYTFAGNLLERKLPSQRIIDFAVESRIHFSNGIAAGLGFLIQRYRMLCRSFCASALGNNPKHLSQFSNPKAGLVRGFNVRTPKQEGQQVTLIRTLDSLCIDERCLSETIKLIIPLFPSGSQLRTSDDAAGYAGAGVVLSDRAEASLLEWIAADNGLCALRLATSVREPRENEVHSNLFIMSAYTQNDCSPESAKRLL</sequence>
<name>A0A074ZXD3_OPIVI</name>
<dbReference type="OrthoDB" id="8062037at2759"/>
<protein>
    <submittedName>
        <fullName evidence="2">Uncharacterized protein</fullName>
    </submittedName>
</protein>
<dbReference type="Pfam" id="PF17175">
    <property type="entry name" value="MOLO1"/>
    <property type="match status" value="1"/>
</dbReference>
<keyword evidence="1" id="KW-0732">Signal</keyword>
<dbReference type="PANTHER" id="PTHR33748:SF5">
    <property type="entry name" value="GROUND-LIKE DOMAIN-CONTAINING PROTEIN"/>
    <property type="match status" value="1"/>
</dbReference>
<evidence type="ECO:0000256" key="1">
    <source>
        <dbReference type="SAM" id="SignalP"/>
    </source>
</evidence>
<gene>
    <name evidence="2" type="ORF">T265_02101</name>
</gene>
<dbReference type="AlphaFoldDB" id="A0A074ZXD3"/>
<evidence type="ECO:0000313" key="3">
    <source>
        <dbReference type="Proteomes" id="UP000054324"/>
    </source>
</evidence>
<feature type="chain" id="PRO_5001704413" evidence="1">
    <location>
        <begin position="27"/>
        <end position="358"/>
    </location>
</feature>
<dbReference type="GeneID" id="20316289"/>
<dbReference type="Proteomes" id="UP000054324">
    <property type="component" value="Unassembled WGS sequence"/>
</dbReference>
<accession>A0A074ZXD3</accession>
<proteinExistence type="predicted"/>
<feature type="signal peptide" evidence="1">
    <location>
        <begin position="1"/>
        <end position="26"/>
    </location>
</feature>
<evidence type="ECO:0000313" key="2">
    <source>
        <dbReference type="EMBL" id="KER31736.1"/>
    </source>
</evidence>
<dbReference type="Gene3D" id="3.10.310.50">
    <property type="match status" value="1"/>
</dbReference>
<dbReference type="EMBL" id="KL596642">
    <property type="protein sequence ID" value="KER31736.1"/>
    <property type="molecule type" value="Genomic_DNA"/>
</dbReference>
<dbReference type="CTD" id="20316289"/>
<dbReference type="GO" id="GO:0005892">
    <property type="term" value="C:acetylcholine-gated channel complex"/>
    <property type="evidence" value="ECO:0007669"/>
    <property type="project" value="InterPro"/>
</dbReference>
<organism evidence="2 3">
    <name type="scientific">Opisthorchis viverrini</name>
    <name type="common">Southeast Asian liver fluke</name>
    <dbReference type="NCBI Taxonomy" id="6198"/>
    <lineage>
        <taxon>Eukaryota</taxon>
        <taxon>Metazoa</taxon>
        <taxon>Spiralia</taxon>
        <taxon>Lophotrochozoa</taxon>
        <taxon>Platyhelminthes</taxon>
        <taxon>Trematoda</taxon>
        <taxon>Digenea</taxon>
        <taxon>Opisthorchiida</taxon>
        <taxon>Opisthorchiata</taxon>
        <taxon>Opisthorchiidae</taxon>
        <taxon>Opisthorchis</taxon>
    </lineage>
</organism>
<dbReference type="KEGG" id="ovi:T265_02101"/>
<keyword evidence="3" id="KW-1185">Reference proteome</keyword>
<dbReference type="InterPro" id="IPR033438">
    <property type="entry name" value="MOLO1"/>
</dbReference>
<dbReference type="PANTHER" id="PTHR33748">
    <property type="entry name" value="PROTEIN CBG04600"/>
    <property type="match status" value="1"/>
</dbReference>